<organism evidence="1 2">
    <name type="scientific">Candidatus Zambryskibacteria bacterium RIFOXYD2_FULL_43_10</name>
    <dbReference type="NCBI Taxonomy" id="1802782"/>
    <lineage>
        <taxon>Bacteria</taxon>
        <taxon>Candidatus Zambryskiibacteriota</taxon>
    </lineage>
</organism>
<gene>
    <name evidence="1" type="ORF">A2544_00540</name>
</gene>
<dbReference type="Proteomes" id="UP000176868">
    <property type="component" value="Unassembled WGS sequence"/>
</dbReference>
<accession>A0A1G2V8V0</accession>
<proteinExistence type="predicted"/>
<reference evidence="1 2" key="1">
    <citation type="journal article" date="2016" name="Nat. Commun.">
        <title>Thousands of microbial genomes shed light on interconnected biogeochemical processes in an aquifer system.</title>
        <authorList>
            <person name="Anantharaman K."/>
            <person name="Brown C.T."/>
            <person name="Hug L.A."/>
            <person name="Sharon I."/>
            <person name="Castelle C.J."/>
            <person name="Probst A.J."/>
            <person name="Thomas B.C."/>
            <person name="Singh A."/>
            <person name="Wilkins M.J."/>
            <person name="Karaoz U."/>
            <person name="Brodie E.L."/>
            <person name="Williams K.H."/>
            <person name="Hubbard S.S."/>
            <person name="Banfield J.F."/>
        </authorList>
    </citation>
    <scope>NUCLEOTIDE SEQUENCE [LARGE SCALE GENOMIC DNA]</scope>
</reference>
<comment type="caution">
    <text evidence="1">The sequence shown here is derived from an EMBL/GenBank/DDBJ whole genome shotgun (WGS) entry which is preliminary data.</text>
</comment>
<dbReference type="STRING" id="1802782.A2544_00540"/>
<evidence type="ECO:0000313" key="1">
    <source>
        <dbReference type="EMBL" id="OHB18072.1"/>
    </source>
</evidence>
<name>A0A1G2V8V0_9BACT</name>
<sequence length="132" mass="15146">MTFHRIQRGLRAGKNSHSIHLAAIKPKLDQLRETLGQVMILVDPLEGIRRFSETMIQWQKHELVRDLIAYLNEEVPCANIDEQIMTLKVLQAHVELGNLDANEFSPEDARRFLTQYAGSVIVTVKELEDIVK</sequence>
<dbReference type="EMBL" id="MHWZ01000007">
    <property type="protein sequence ID" value="OHB18072.1"/>
    <property type="molecule type" value="Genomic_DNA"/>
</dbReference>
<dbReference type="AlphaFoldDB" id="A0A1G2V8V0"/>
<protein>
    <submittedName>
        <fullName evidence="1">Uncharacterized protein</fullName>
    </submittedName>
</protein>
<evidence type="ECO:0000313" key="2">
    <source>
        <dbReference type="Proteomes" id="UP000176868"/>
    </source>
</evidence>